<comment type="caution">
    <text evidence="2">The sequence shown here is derived from an EMBL/GenBank/DDBJ whole genome shotgun (WGS) entry which is preliminary data.</text>
</comment>
<keyword evidence="3" id="KW-1185">Reference proteome</keyword>
<sequence length="67" mass="7368">MGRRGGLLPSLNLHSPSSLSSPAPPFSKSRLLGPGVRCRTVCPAAPARPPPGELPRRRRCRWRIETR</sequence>
<organism evidence="2 3">
    <name type="scientific">Patagioenas fasciata monilis</name>
    <dbReference type="NCBI Taxonomy" id="372326"/>
    <lineage>
        <taxon>Eukaryota</taxon>
        <taxon>Metazoa</taxon>
        <taxon>Chordata</taxon>
        <taxon>Craniata</taxon>
        <taxon>Vertebrata</taxon>
        <taxon>Euteleostomi</taxon>
        <taxon>Archelosauria</taxon>
        <taxon>Archosauria</taxon>
        <taxon>Dinosauria</taxon>
        <taxon>Saurischia</taxon>
        <taxon>Theropoda</taxon>
        <taxon>Coelurosauria</taxon>
        <taxon>Aves</taxon>
        <taxon>Neognathae</taxon>
        <taxon>Neoaves</taxon>
        <taxon>Columbimorphae</taxon>
        <taxon>Columbiformes</taxon>
        <taxon>Columbidae</taxon>
        <taxon>Patagioenas</taxon>
    </lineage>
</organism>
<dbReference type="AlphaFoldDB" id="A0A1V4KXA6"/>
<feature type="compositionally biased region" description="Low complexity" evidence="1">
    <location>
        <begin position="7"/>
        <end position="29"/>
    </location>
</feature>
<dbReference type="EMBL" id="LSYS01001520">
    <property type="protein sequence ID" value="OPJ88627.1"/>
    <property type="molecule type" value="Genomic_DNA"/>
</dbReference>
<protein>
    <submittedName>
        <fullName evidence="2">Uncharacterized protein</fullName>
    </submittedName>
</protein>
<feature type="region of interest" description="Disordered" evidence="1">
    <location>
        <begin position="1"/>
        <end position="31"/>
    </location>
</feature>
<dbReference type="Proteomes" id="UP000190648">
    <property type="component" value="Unassembled WGS sequence"/>
</dbReference>
<evidence type="ECO:0000313" key="3">
    <source>
        <dbReference type="Proteomes" id="UP000190648"/>
    </source>
</evidence>
<reference evidence="2 3" key="1">
    <citation type="submission" date="2016-02" db="EMBL/GenBank/DDBJ databases">
        <title>Band-tailed pigeon sequencing and assembly.</title>
        <authorList>
            <person name="Soares A.E."/>
            <person name="Novak B.J."/>
            <person name="Rice E.S."/>
            <person name="O'Connell B."/>
            <person name="Chang D."/>
            <person name="Weber S."/>
            <person name="Shapiro B."/>
        </authorList>
    </citation>
    <scope>NUCLEOTIDE SEQUENCE [LARGE SCALE GENOMIC DNA]</scope>
    <source>
        <strain evidence="2">BTP2013</strain>
        <tissue evidence="2">Blood</tissue>
    </source>
</reference>
<proteinExistence type="predicted"/>
<evidence type="ECO:0000256" key="1">
    <source>
        <dbReference type="SAM" id="MobiDB-lite"/>
    </source>
</evidence>
<accession>A0A1V4KXA6</accession>
<name>A0A1V4KXA6_PATFA</name>
<evidence type="ECO:0000313" key="2">
    <source>
        <dbReference type="EMBL" id="OPJ88627.1"/>
    </source>
</evidence>
<gene>
    <name evidence="2" type="ORF">AV530_003135</name>
</gene>